<keyword evidence="10 11" id="KW-0472">Membrane</keyword>
<dbReference type="PROSITE" id="PS50106">
    <property type="entry name" value="PDZ"/>
    <property type="match status" value="2"/>
</dbReference>
<evidence type="ECO:0000256" key="8">
    <source>
        <dbReference type="ARBA" id="ARBA00022989"/>
    </source>
</evidence>
<evidence type="ECO:0000313" key="14">
    <source>
        <dbReference type="Proteomes" id="UP000028945"/>
    </source>
</evidence>
<dbReference type="GO" id="GO:0006508">
    <property type="term" value="P:proteolysis"/>
    <property type="evidence" value="ECO:0007669"/>
    <property type="project" value="UniProtKB-KW"/>
</dbReference>
<dbReference type="InterPro" id="IPR041489">
    <property type="entry name" value="PDZ_6"/>
</dbReference>
<feature type="transmembrane region" description="Helical" evidence="11">
    <location>
        <begin position="6"/>
        <end position="26"/>
    </location>
</feature>
<dbReference type="PANTHER" id="PTHR42837">
    <property type="entry name" value="REGULATOR OF SIGMA-E PROTEASE RSEP"/>
    <property type="match status" value="1"/>
</dbReference>
<evidence type="ECO:0000256" key="2">
    <source>
        <dbReference type="ARBA" id="ARBA00004141"/>
    </source>
</evidence>
<keyword evidence="4" id="KW-0645">Protease</keyword>
<evidence type="ECO:0000256" key="7">
    <source>
        <dbReference type="ARBA" id="ARBA00022833"/>
    </source>
</evidence>
<dbReference type="Gene3D" id="2.30.42.10">
    <property type="match status" value="2"/>
</dbReference>
<sequence length="449" mass="48879">MLSSLIFFIITILITVSFHEWGHYLACRLFGVRVERFSIGFGKILLKKIDKKGTEWAISAVPLGGYVKPLAEPIETDIHKNEALSQKTPFQRFIIFFAGPFFSLLLAVIIYTGINIYGQEEPIPLLETPVAGSIAHAAGIQKGDLILEINGVPVKGWNQFNARLVGPMTLGGQVNLKLLQANGESKSITLNFPTQTGNLEKVDFNKLSGIRLKSPITTIGEIIPGGPAEQAGLKAGDVILSIQGLLPNEGLNPSSLVDMIAKHPEETLVFNIERDHKLLDIPVNTIRVAVPNQKGGKDFLGRINARIQAKYATEVIKMSPVEAIFAAFSQTYMTFSQSVTSIIKMVRGEISVKNLSGPISIANYAGKTASYGVITFLKFIALITISLGVFNLIPIPGLDGGQMLTSVVEMIIRRPLSAQVQMALTVTGYTILLALMIFTFTLDIQRLSS</sequence>
<keyword evidence="8 11" id="KW-1133">Transmembrane helix</keyword>
<dbReference type="KEGG" id="bpsi:IX83_04335"/>
<dbReference type="GO" id="GO:0004222">
    <property type="term" value="F:metalloendopeptidase activity"/>
    <property type="evidence" value="ECO:0007669"/>
    <property type="project" value="InterPro"/>
</dbReference>
<reference evidence="13 14" key="1">
    <citation type="journal article" date="2014" name="BMC Genomics">
        <title>A genomic perspective on a new bacterial genus and species from the Alcaligenaceae family, Basilea psittacipulmonis.</title>
        <authorList>
            <person name="Whiteson K.L."/>
            <person name="Hernandez D."/>
            <person name="Lazarevic V."/>
            <person name="Gaia N."/>
            <person name="Farinelli L."/>
            <person name="Francois P."/>
            <person name="Pilo P."/>
            <person name="Frey J."/>
            <person name="Schrenzel J."/>
        </authorList>
    </citation>
    <scope>NUCLEOTIDE SEQUENCE [LARGE SCALE GENOMIC DNA]</scope>
    <source>
        <strain evidence="13 14">DSM 24701</strain>
    </source>
</reference>
<feature type="transmembrane region" description="Helical" evidence="11">
    <location>
        <begin position="93"/>
        <end position="114"/>
    </location>
</feature>
<protein>
    <recommendedName>
        <fullName evidence="11">Zinc metalloprotease</fullName>
        <ecNumber evidence="11">3.4.24.-</ecNumber>
    </recommendedName>
</protein>
<dbReference type="SMART" id="SM00228">
    <property type="entry name" value="PDZ"/>
    <property type="match status" value="2"/>
</dbReference>
<dbReference type="InterPro" id="IPR004387">
    <property type="entry name" value="Pept_M50_Zn"/>
</dbReference>
<comment type="cofactor">
    <cofactor evidence="1 11">
        <name>Zn(2+)</name>
        <dbReference type="ChEBI" id="CHEBI:29105"/>
    </cofactor>
</comment>
<feature type="domain" description="PDZ" evidence="12">
    <location>
        <begin position="113"/>
        <end position="156"/>
    </location>
</feature>
<organism evidence="13 14">
    <name type="scientific">Basilea psittacipulmonis DSM 24701</name>
    <dbReference type="NCBI Taxonomy" id="1072685"/>
    <lineage>
        <taxon>Bacteria</taxon>
        <taxon>Pseudomonadati</taxon>
        <taxon>Pseudomonadota</taxon>
        <taxon>Betaproteobacteria</taxon>
        <taxon>Burkholderiales</taxon>
        <taxon>Alcaligenaceae</taxon>
        <taxon>Basilea</taxon>
    </lineage>
</organism>
<dbReference type="Pfam" id="PF17820">
    <property type="entry name" value="PDZ_6"/>
    <property type="match status" value="2"/>
</dbReference>
<comment type="subcellular location">
    <subcellularLocation>
        <location evidence="2">Membrane</location>
        <topology evidence="2">Multi-pass membrane protein</topology>
    </subcellularLocation>
</comment>
<evidence type="ECO:0000256" key="5">
    <source>
        <dbReference type="ARBA" id="ARBA00022692"/>
    </source>
</evidence>
<keyword evidence="14" id="KW-1185">Reference proteome</keyword>
<dbReference type="EC" id="3.4.24.-" evidence="11"/>
<evidence type="ECO:0000256" key="6">
    <source>
        <dbReference type="ARBA" id="ARBA00022801"/>
    </source>
</evidence>
<dbReference type="NCBIfam" id="TIGR00054">
    <property type="entry name" value="RIP metalloprotease RseP"/>
    <property type="match status" value="1"/>
</dbReference>
<evidence type="ECO:0000259" key="12">
    <source>
        <dbReference type="PROSITE" id="PS50106"/>
    </source>
</evidence>
<evidence type="ECO:0000256" key="10">
    <source>
        <dbReference type="ARBA" id="ARBA00023136"/>
    </source>
</evidence>
<keyword evidence="7 11" id="KW-0862">Zinc</keyword>
<keyword evidence="5 11" id="KW-0812">Transmembrane</keyword>
<keyword evidence="6 11" id="KW-0378">Hydrolase</keyword>
<dbReference type="InterPro" id="IPR001478">
    <property type="entry name" value="PDZ"/>
</dbReference>
<dbReference type="Pfam" id="PF02163">
    <property type="entry name" value="Peptidase_M50"/>
    <property type="match status" value="1"/>
</dbReference>
<dbReference type="PANTHER" id="PTHR42837:SF2">
    <property type="entry name" value="MEMBRANE METALLOPROTEASE ARASP2, CHLOROPLASTIC-RELATED"/>
    <property type="match status" value="1"/>
</dbReference>
<gene>
    <name evidence="13" type="ORF">IX83_04335</name>
</gene>
<feature type="domain" description="PDZ" evidence="12">
    <location>
        <begin position="196"/>
        <end position="260"/>
    </location>
</feature>
<dbReference type="GO" id="GO:0016020">
    <property type="term" value="C:membrane"/>
    <property type="evidence" value="ECO:0007669"/>
    <property type="project" value="UniProtKB-SubCell"/>
</dbReference>
<dbReference type="EMBL" id="CP009238">
    <property type="protein sequence ID" value="AIL32636.1"/>
    <property type="molecule type" value="Genomic_DNA"/>
</dbReference>
<dbReference type="HOGENOM" id="CLU_025778_0_2_4"/>
<keyword evidence="9 11" id="KW-0482">Metalloprotease</keyword>
<dbReference type="CDD" id="cd06163">
    <property type="entry name" value="S2P-M50_PDZ_RseP-like"/>
    <property type="match status" value="1"/>
</dbReference>
<evidence type="ECO:0000256" key="4">
    <source>
        <dbReference type="ARBA" id="ARBA00022670"/>
    </source>
</evidence>
<dbReference type="OrthoDB" id="9782003at2"/>
<name>A0A077DEP8_9BURK</name>
<dbReference type="InterPro" id="IPR036034">
    <property type="entry name" value="PDZ_sf"/>
</dbReference>
<proteinExistence type="inferred from homology"/>
<dbReference type="InterPro" id="IPR008915">
    <property type="entry name" value="Peptidase_M50"/>
</dbReference>
<dbReference type="eggNOG" id="COG0750">
    <property type="taxonomic scope" value="Bacteria"/>
</dbReference>
<dbReference type="GO" id="GO:0046872">
    <property type="term" value="F:metal ion binding"/>
    <property type="evidence" value="ECO:0007669"/>
    <property type="project" value="UniProtKB-KW"/>
</dbReference>
<feature type="transmembrane region" description="Helical" evidence="11">
    <location>
        <begin position="369"/>
        <end position="393"/>
    </location>
</feature>
<evidence type="ECO:0000313" key="13">
    <source>
        <dbReference type="EMBL" id="AIL32636.1"/>
    </source>
</evidence>
<evidence type="ECO:0000256" key="1">
    <source>
        <dbReference type="ARBA" id="ARBA00001947"/>
    </source>
</evidence>
<evidence type="ECO:0000256" key="3">
    <source>
        <dbReference type="ARBA" id="ARBA00007931"/>
    </source>
</evidence>
<dbReference type="AlphaFoldDB" id="A0A077DEP8"/>
<keyword evidence="11" id="KW-0479">Metal-binding</keyword>
<comment type="similarity">
    <text evidence="3 11">Belongs to the peptidase M50B family.</text>
</comment>
<dbReference type="STRING" id="1072685.IX83_04335"/>
<evidence type="ECO:0000256" key="11">
    <source>
        <dbReference type="RuleBase" id="RU362031"/>
    </source>
</evidence>
<dbReference type="SUPFAM" id="SSF50156">
    <property type="entry name" value="PDZ domain-like"/>
    <property type="match status" value="2"/>
</dbReference>
<evidence type="ECO:0000256" key="9">
    <source>
        <dbReference type="ARBA" id="ARBA00023049"/>
    </source>
</evidence>
<accession>A0A077DEP8</accession>
<dbReference type="Proteomes" id="UP000028945">
    <property type="component" value="Chromosome"/>
</dbReference>
<dbReference type="RefSeq" id="WP_038499567.1">
    <property type="nucleotide sequence ID" value="NZ_AFWK01000057.1"/>
</dbReference>
<feature type="transmembrane region" description="Helical" evidence="11">
    <location>
        <begin position="420"/>
        <end position="442"/>
    </location>
</feature>